<protein>
    <submittedName>
        <fullName evidence="2">Uncharacterized protein</fullName>
    </submittedName>
</protein>
<feature type="non-terminal residue" evidence="2">
    <location>
        <position position="1"/>
    </location>
</feature>
<comment type="caution">
    <text evidence="2">The sequence shown here is derived from an EMBL/GenBank/DDBJ whole genome shotgun (WGS) entry which is preliminary data.</text>
</comment>
<dbReference type="EMBL" id="LXQA010692792">
    <property type="protein sequence ID" value="MCI66295.1"/>
    <property type="molecule type" value="Genomic_DNA"/>
</dbReference>
<feature type="region of interest" description="Disordered" evidence="1">
    <location>
        <begin position="1"/>
        <end position="22"/>
    </location>
</feature>
<evidence type="ECO:0000313" key="3">
    <source>
        <dbReference type="Proteomes" id="UP000265520"/>
    </source>
</evidence>
<keyword evidence="3" id="KW-1185">Reference proteome</keyword>
<accession>A0A392U2M9</accession>
<organism evidence="2 3">
    <name type="scientific">Trifolium medium</name>
    <dbReference type="NCBI Taxonomy" id="97028"/>
    <lineage>
        <taxon>Eukaryota</taxon>
        <taxon>Viridiplantae</taxon>
        <taxon>Streptophyta</taxon>
        <taxon>Embryophyta</taxon>
        <taxon>Tracheophyta</taxon>
        <taxon>Spermatophyta</taxon>
        <taxon>Magnoliopsida</taxon>
        <taxon>eudicotyledons</taxon>
        <taxon>Gunneridae</taxon>
        <taxon>Pentapetalae</taxon>
        <taxon>rosids</taxon>
        <taxon>fabids</taxon>
        <taxon>Fabales</taxon>
        <taxon>Fabaceae</taxon>
        <taxon>Papilionoideae</taxon>
        <taxon>50 kb inversion clade</taxon>
        <taxon>NPAAA clade</taxon>
        <taxon>Hologalegina</taxon>
        <taxon>IRL clade</taxon>
        <taxon>Trifolieae</taxon>
        <taxon>Trifolium</taxon>
    </lineage>
</organism>
<evidence type="ECO:0000256" key="1">
    <source>
        <dbReference type="SAM" id="MobiDB-lite"/>
    </source>
</evidence>
<reference evidence="2 3" key="1">
    <citation type="journal article" date="2018" name="Front. Plant Sci.">
        <title>Red Clover (Trifolium pratense) and Zigzag Clover (T. medium) - A Picture of Genomic Similarities and Differences.</title>
        <authorList>
            <person name="Dluhosova J."/>
            <person name="Istvanek J."/>
            <person name="Nedelnik J."/>
            <person name="Repkova J."/>
        </authorList>
    </citation>
    <scope>NUCLEOTIDE SEQUENCE [LARGE SCALE GENOMIC DNA]</scope>
    <source>
        <strain evidence="3">cv. 10/8</strain>
        <tissue evidence="2">Leaf</tissue>
    </source>
</reference>
<name>A0A392U2M9_9FABA</name>
<dbReference type="AlphaFoldDB" id="A0A392U2M9"/>
<sequence>PKIQGQLEASVSSEGRRGALRGPKRGWCKLVELPKILMVAGCKIFMRAEDIPRDEDG</sequence>
<proteinExistence type="predicted"/>
<dbReference type="Proteomes" id="UP000265520">
    <property type="component" value="Unassembled WGS sequence"/>
</dbReference>
<evidence type="ECO:0000313" key="2">
    <source>
        <dbReference type="EMBL" id="MCI66295.1"/>
    </source>
</evidence>
<feature type="non-terminal residue" evidence="2">
    <location>
        <position position="57"/>
    </location>
</feature>